<dbReference type="InterPro" id="IPR021958">
    <property type="entry name" value="DUF3575"/>
</dbReference>
<evidence type="ECO:0000256" key="1">
    <source>
        <dbReference type="SAM" id="SignalP"/>
    </source>
</evidence>
<dbReference type="EMBL" id="WNXC01000001">
    <property type="protein sequence ID" value="MBB2148568.1"/>
    <property type="molecule type" value="Genomic_DNA"/>
</dbReference>
<accession>A0ABR6ETI0</accession>
<sequence length="261" mass="29005">MKKTFTKTMLICGVTALTFSATNSFAQQANSSYGDEYSDAKNLVKWNVAALALKTYSFQYERAVSNKISVAMGFRMMPKSHVPFSSTIKSLIDDDQTWESIKDFKTGNFAITPEVRFYLGQSVFRGFYIAPFVRYAKYDVSLPYNFEATDGTTTIKDKIDMKGSLNTITGGVLFGAQWKLSKAVYLDWWILGPNYGSNSGSISGKKKLNSDEQQALRDALTDLDNIPLVKTTSTVDAEGAKIDFKGPWAGMRSGLSIGYRF</sequence>
<proteinExistence type="predicted"/>
<dbReference type="Proteomes" id="UP000636110">
    <property type="component" value="Unassembled WGS sequence"/>
</dbReference>
<name>A0ABR6ETI0_9SPHI</name>
<gene>
    <name evidence="2" type="ORF">GM920_06540</name>
</gene>
<keyword evidence="1" id="KW-0732">Signal</keyword>
<feature type="signal peptide" evidence="1">
    <location>
        <begin position="1"/>
        <end position="26"/>
    </location>
</feature>
<dbReference type="Pfam" id="PF12099">
    <property type="entry name" value="DUF3575"/>
    <property type="match status" value="1"/>
</dbReference>
<evidence type="ECO:0000313" key="2">
    <source>
        <dbReference type="EMBL" id="MBB2148568.1"/>
    </source>
</evidence>
<keyword evidence="3" id="KW-1185">Reference proteome</keyword>
<reference evidence="2 3" key="1">
    <citation type="submission" date="2019-11" db="EMBL/GenBank/DDBJ databases">
        <title>Description of Pedobacter sp. LMG 31462T.</title>
        <authorList>
            <person name="Carlier A."/>
            <person name="Qi S."/>
            <person name="Vandamme P."/>
        </authorList>
    </citation>
    <scope>NUCLEOTIDE SEQUENCE [LARGE SCALE GENOMIC DNA]</scope>
    <source>
        <strain evidence="2 3">LMG 31462</strain>
    </source>
</reference>
<protein>
    <submittedName>
        <fullName evidence="2">DUF3575 domain-containing protein</fullName>
    </submittedName>
</protein>
<evidence type="ECO:0000313" key="3">
    <source>
        <dbReference type="Proteomes" id="UP000636110"/>
    </source>
</evidence>
<organism evidence="2 3">
    <name type="scientific">Pedobacter gandavensis</name>
    <dbReference type="NCBI Taxonomy" id="2679963"/>
    <lineage>
        <taxon>Bacteria</taxon>
        <taxon>Pseudomonadati</taxon>
        <taxon>Bacteroidota</taxon>
        <taxon>Sphingobacteriia</taxon>
        <taxon>Sphingobacteriales</taxon>
        <taxon>Sphingobacteriaceae</taxon>
        <taxon>Pedobacter</taxon>
    </lineage>
</organism>
<feature type="chain" id="PRO_5047523531" evidence="1">
    <location>
        <begin position="27"/>
        <end position="261"/>
    </location>
</feature>
<comment type="caution">
    <text evidence="2">The sequence shown here is derived from an EMBL/GenBank/DDBJ whole genome shotgun (WGS) entry which is preliminary data.</text>
</comment>
<dbReference type="RefSeq" id="WP_182954661.1">
    <property type="nucleotide sequence ID" value="NZ_WNXC01000001.1"/>
</dbReference>